<dbReference type="Proteomes" id="UP000435112">
    <property type="component" value="Unassembled WGS sequence"/>
</dbReference>
<accession>A0A6A3J4R3</accession>
<comment type="caution">
    <text evidence="1">The sequence shown here is derived from an EMBL/GenBank/DDBJ whole genome shotgun (WGS) entry which is preliminary data.</text>
</comment>
<dbReference type="EMBL" id="QXFU01002330">
    <property type="protein sequence ID" value="KAE8987204.1"/>
    <property type="molecule type" value="Genomic_DNA"/>
</dbReference>
<organism evidence="1 6">
    <name type="scientific">Phytophthora rubi</name>
    <dbReference type="NCBI Taxonomy" id="129364"/>
    <lineage>
        <taxon>Eukaryota</taxon>
        <taxon>Sar</taxon>
        <taxon>Stramenopiles</taxon>
        <taxon>Oomycota</taxon>
        <taxon>Peronosporomycetes</taxon>
        <taxon>Peronosporales</taxon>
        <taxon>Peronosporaceae</taxon>
        <taxon>Phytophthora</taxon>
    </lineage>
</organism>
<evidence type="ECO:0000313" key="3">
    <source>
        <dbReference type="EMBL" id="KAE9311012.1"/>
    </source>
</evidence>
<name>A0A6A3J4R3_9STRA</name>
<dbReference type="EMBL" id="QXFT01001757">
    <property type="protein sequence ID" value="KAE9311012.1"/>
    <property type="molecule type" value="Genomic_DNA"/>
</dbReference>
<dbReference type="AlphaFoldDB" id="A0A6A3J4R3"/>
<evidence type="ECO:0000313" key="5">
    <source>
        <dbReference type="Proteomes" id="UP000434957"/>
    </source>
</evidence>
<proteinExistence type="predicted"/>
<evidence type="ECO:0000313" key="4">
    <source>
        <dbReference type="Proteomes" id="UP000429607"/>
    </source>
</evidence>
<sequence length="139" mass="14079">MALDSHDVALPPSERILLLLGLEKLSIAEELRVLVGGRFRVPQQVQLSEILSAMQSTVALANVAFWFSHQFDPTRGGMGGFDGRFGGAGAGAGGFGGLGGMNGDGMGAGFGAQGRFGQFGGNSAGVEVTITPSAGPSPQ</sequence>
<evidence type="ECO:0000313" key="1">
    <source>
        <dbReference type="EMBL" id="KAE8987204.1"/>
    </source>
</evidence>
<dbReference type="Proteomes" id="UP000429607">
    <property type="component" value="Unassembled WGS sequence"/>
</dbReference>
<dbReference type="EMBL" id="QXFV01001735">
    <property type="protein sequence ID" value="KAE8999408.1"/>
    <property type="molecule type" value="Genomic_DNA"/>
</dbReference>
<protein>
    <submittedName>
        <fullName evidence="1">Uncharacterized protein</fullName>
    </submittedName>
</protein>
<evidence type="ECO:0000313" key="6">
    <source>
        <dbReference type="Proteomes" id="UP000435112"/>
    </source>
</evidence>
<reference evidence="4 6" key="1">
    <citation type="submission" date="2018-09" db="EMBL/GenBank/DDBJ databases">
        <title>Genomic investigation of the strawberry pathogen Phytophthora fragariae indicates pathogenicity is determined by transcriptional variation in three key races.</title>
        <authorList>
            <person name="Adams T.M."/>
            <person name="Armitage A.D."/>
            <person name="Sobczyk M.K."/>
            <person name="Bates H.J."/>
            <person name="Dunwell J.M."/>
            <person name="Nellist C.F."/>
            <person name="Harrison R.J."/>
        </authorList>
    </citation>
    <scope>NUCLEOTIDE SEQUENCE [LARGE SCALE GENOMIC DNA]</scope>
    <source>
        <strain evidence="2 4">SCRP249</strain>
        <strain evidence="1 6">SCRP324</strain>
        <strain evidence="3 5">SCRP333</strain>
    </source>
</reference>
<dbReference type="Proteomes" id="UP000434957">
    <property type="component" value="Unassembled WGS sequence"/>
</dbReference>
<keyword evidence="5" id="KW-1185">Reference proteome</keyword>
<evidence type="ECO:0000313" key="2">
    <source>
        <dbReference type="EMBL" id="KAE8999408.1"/>
    </source>
</evidence>
<gene>
    <name evidence="2" type="ORF">PR001_g19062</name>
    <name evidence="1" type="ORF">PR002_g22115</name>
    <name evidence="3" type="ORF">PR003_g20125</name>
</gene>